<dbReference type="InterPro" id="IPR049712">
    <property type="entry name" value="Poly_export"/>
</dbReference>
<evidence type="ECO:0000256" key="1">
    <source>
        <dbReference type="ARBA" id="ARBA00022729"/>
    </source>
</evidence>
<dbReference type="RefSeq" id="WP_146399484.1">
    <property type="nucleotide sequence ID" value="NZ_SJPJ01000001.1"/>
</dbReference>
<dbReference type="InterPro" id="IPR003715">
    <property type="entry name" value="Poly_export_N"/>
</dbReference>
<dbReference type="OrthoDB" id="279464at2"/>
<dbReference type="Pfam" id="PF02563">
    <property type="entry name" value="Poly_export"/>
    <property type="match status" value="2"/>
</dbReference>
<proteinExistence type="predicted"/>
<comment type="caution">
    <text evidence="3">The sequence shown here is derived from an EMBL/GenBank/DDBJ whole genome shotgun (WGS) entry which is preliminary data.</text>
</comment>
<reference evidence="3 4" key="1">
    <citation type="submission" date="2019-02" db="EMBL/GenBank/DDBJ databases">
        <title>Deep-cultivation of Planctomycetes and their phenomic and genomic characterization uncovers novel biology.</title>
        <authorList>
            <person name="Wiegand S."/>
            <person name="Jogler M."/>
            <person name="Boedeker C."/>
            <person name="Pinto D."/>
            <person name="Vollmers J."/>
            <person name="Rivas-Marin E."/>
            <person name="Kohn T."/>
            <person name="Peeters S.H."/>
            <person name="Heuer A."/>
            <person name="Rast P."/>
            <person name="Oberbeckmann S."/>
            <person name="Bunk B."/>
            <person name="Jeske O."/>
            <person name="Meyerdierks A."/>
            <person name="Storesund J.E."/>
            <person name="Kallscheuer N."/>
            <person name="Luecker S."/>
            <person name="Lage O.M."/>
            <person name="Pohl T."/>
            <person name="Merkel B.J."/>
            <person name="Hornburger P."/>
            <person name="Mueller R.-W."/>
            <person name="Bruemmer F."/>
            <person name="Labrenz M."/>
            <person name="Spormann A.M."/>
            <person name="Op Den Camp H."/>
            <person name="Overmann J."/>
            <person name="Amann R."/>
            <person name="Jetten M.S.M."/>
            <person name="Mascher T."/>
            <person name="Medema M.H."/>
            <person name="Devos D.P."/>
            <person name="Kaster A.-K."/>
            <person name="Ovreas L."/>
            <person name="Rohde M."/>
            <person name="Galperin M.Y."/>
            <person name="Jogler C."/>
        </authorList>
    </citation>
    <scope>NUCLEOTIDE SEQUENCE [LARGE SCALE GENOMIC DNA]</scope>
    <source>
        <strain evidence="3 4">CA13</strain>
    </source>
</reference>
<sequence>MHAPSSANTPLDGICDAELENAMVPRELDKVTIPMYRIEAPDILTIDIQQNVSQASHGLQPGDIVALTATGVFPDEPIQGEFQVEVGGTIELGYSYGSVEVAGQTADDAVSVIEAHLKTQVRQPRVTMSLRHAAGMQRIAGEHLVGPDGTVTLGQYGSVQLAGMTLDEARLAIAAHLPPSFANPKVSVSVFAYNSKAIYIVTQGGGLGDNLVRLPYTGNETVMDALSQINGLSYVSSGRMWVARPNREQGNNVTLPVDWEAITQKADVTTNYQLMPGDRVFIAHSRMVAFDSAIAKLTSPLERVLGFTLLGTSTVSRLSGNVLDKTNVGGGYGF</sequence>
<protein>
    <submittedName>
        <fullName evidence="3">Polysaccharide biosynthesis/export protein</fullName>
    </submittedName>
</protein>
<keyword evidence="4" id="KW-1185">Reference proteome</keyword>
<dbReference type="PANTHER" id="PTHR33619">
    <property type="entry name" value="POLYSACCHARIDE EXPORT PROTEIN GFCE-RELATED"/>
    <property type="match status" value="1"/>
</dbReference>
<dbReference type="AlphaFoldDB" id="A0A5C5Z6N5"/>
<dbReference type="Proteomes" id="UP000315010">
    <property type="component" value="Unassembled WGS sequence"/>
</dbReference>
<gene>
    <name evidence="3" type="ORF">CA13_42300</name>
</gene>
<keyword evidence="1" id="KW-0732">Signal</keyword>
<dbReference type="GO" id="GO:0015159">
    <property type="term" value="F:polysaccharide transmembrane transporter activity"/>
    <property type="evidence" value="ECO:0007669"/>
    <property type="project" value="InterPro"/>
</dbReference>
<dbReference type="PANTHER" id="PTHR33619:SF3">
    <property type="entry name" value="POLYSACCHARIDE EXPORT PROTEIN GFCE-RELATED"/>
    <property type="match status" value="1"/>
</dbReference>
<feature type="domain" description="Polysaccharide export protein N-terminal" evidence="2">
    <location>
        <begin position="36"/>
        <end position="130"/>
    </location>
</feature>
<organism evidence="3 4">
    <name type="scientific">Novipirellula herctigrandis</name>
    <dbReference type="NCBI Taxonomy" id="2527986"/>
    <lineage>
        <taxon>Bacteria</taxon>
        <taxon>Pseudomonadati</taxon>
        <taxon>Planctomycetota</taxon>
        <taxon>Planctomycetia</taxon>
        <taxon>Pirellulales</taxon>
        <taxon>Pirellulaceae</taxon>
        <taxon>Novipirellula</taxon>
    </lineage>
</organism>
<name>A0A5C5Z6N5_9BACT</name>
<evidence type="ECO:0000313" key="4">
    <source>
        <dbReference type="Proteomes" id="UP000315010"/>
    </source>
</evidence>
<evidence type="ECO:0000313" key="3">
    <source>
        <dbReference type="EMBL" id="TWT82767.1"/>
    </source>
</evidence>
<accession>A0A5C5Z6N5</accession>
<dbReference type="EMBL" id="SJPJ01000001">
    <property type="protein sequence ID" value="TWT82767.1"/>
    <property type="molecule type" value="Genomic_DNA"/>
</dbReference>
<evidence type="ECO:0000259" key="2">
    <source>
        <dbReference type="Pfam" id="PF02563"/>
    </source>
</evidence>
<feature type="domain" description="Polysaccharide export protein N-terminal" evidence="2">
    <location>
        <begin position="142"/>
        <end position="190"/>
    </location>
</feature>
<dbReference type="Gene3D" id="3.30.1950.10">
    <property type="entry name" value="wza like domain"/>
    <property type="match status" value="2"/>
</dbReference>